<dbReference type="AlphaFoldDB" id="A0A212R7F0"/>
<accession>A0A212R7F0</accession>
<dbReference type="RefSeq" id="WP_088561428.1">
    <property type="nucleotide sequence ID" value="NZ_FYEH01000006.1"/>
</dbReference>
<evidence type="ECO:0008006" key="4">
    <source>
        <dbReference type="Google" id="ProtNLM"/>
    </source>
</evidence>
<dbReference type="PROSITE" id="PS51257">
    <property type="entry name" value="PROKAR_LIPOPROTEIN"/>
    <property type="match status" value="1"/>
</dbReference>
<reference evidence="2 3" key="1">
    <citation type="submission" date="2017-06" db="EMBL/GenBank/DDBJ databases">
        <authorList>
            <person name="Kim H.J."/>
            <person name="Triplett B.A."/>
        </authorList>
    </citation>
    <scope>NUCLEOTIDE SEQUENCE [LARGE SCALE GENOMIC DNA]</scope>
    <source>
        <strain evidence="2 3">B29T1</strain>
    </source>
</reference>
<organism evidence="2 3">
    <name type="scientific">Arboricoccus pini</name>
    <dbReference type="NCBI Taxonomy" id="1963835"/>
    <lineage>
        <taxon>Bacteria</taxon>
        <taxon>Pseudomonadati</taxon>
        <taxon>Pseudomonadota</taxon>
        <taxon>Alphaproteobacteria</taxon>
        <taxon>Geminicoccales</taxon>
        <taxon>Geminicoccaceae</taxon>
        <taxon>Arboricoccus</taxon>
    </lineage>
</organism>
<dbReference type="Proteomes" id="UP000197065">
    <property type="component" value="Unassembled WGS sequence"/>
</dbReference>
<feature type="signal peptide" evidence="1">
    <location>
        <begin position="1"/>
        <end position="19"/>
    </location>
</feature>
<keyword evidence="1" id="KW-0732">Signal</keyword>
<evidence type="ECO:0000313" key="2">
    <source>
        <dbReference type="EMBL" id="SNB68082.1"/>
    </source>
</evidence>
<name>A0A212R7F0_9PROT</name>
<gene>
    <name evidence="2" type="ORF">SAMN07250955_106125</name>
</gene>
<feature type="chain" id="PRO_5013279033" description="Lipoprotein" evidence="1">
    <location>
        <begin position="20"/>
        <end position="194"/>
    </location>
</feature>
<dbReference type="EMBL" id="FYEH01000006">
    <property type="protein sequence ID" value="SNB68082.1"/>
    <property type="molecule type" value="Genomic_DNA"/>
</dbReference>
<sequence length="194" mass="21035">MRKIVYLALSALLFMAGCSDDLALAPLDYPVQKTAPGDALVAVIDAATQQGIYPIKGSFTAGLRAYYAQPGVMLRQAADHDLGAMFGHYVLKDSFATPDSGQQRLTLVLEIPSFKFTDGVIDLQVDAKLFGPDRKQLLHKVYPGKGGDSQHDFAGIGLEAVIERSSAQAYRQVFEAIRVDLAGILQRQEALAHK</sequence>
<protein>
    <recommendedName>
        <fullName evidence="4">Lipoprotein</fullName>
    </recommendedName>
</protein>
<evidence type="ECO:0000313" key="3">
    <source>
        <dbReference type="Proteomes" id="UP000197065"/>
    </source>
</evidence>
<proteinExistence type="predicted"/>
<keyword evidence="3" id="KW-1185">Reference proteome</keyword>
<evidence type="ECO:0000256" key="1">
    <source>
        <dbReference type="SAM" id="SignalP"/>
    </source>
</evidence>